<dbReference type="Pfam" id="PF13403">
    <property type="entry name" value="Hint_2"/>
    <property type="match status" value="1"/>
</dbReference>
<proteinExistence type="predicted"/>
<evidence type="ECO:0000313" key="3">
    <source>
        <dbReference type="Proteomes" id="UP000721844"/>
    </source>
</evidence>
<dbReference type="Gene3D" id="2.170.16.10">
    <property type="entry name" value="Hedgehog/Intein (Hint) domain"/>
    <property type="match status" value="1"/>
</dbReference>
<reference evidence="2 3" key="1">
    <citation type="journal article" date="2021" name="Microorganisms">
        <title>Acidisoma silvae sp. nov. and Acidisomacellulosilytica sp. nov., Two Acidophilic Bacteria Isolated from Decaying Wood, Hydrolyzing Cellulose and Producing Poly-3-hydroxybutyrate.</title>
        <authorList>
            <person name="Mieszkin S."/>
            <person name="Pouder E."/>
            <person name="Uroz S."/>
            <person name="Simon-Colin C."/>
            <person name="Alain K."/>
        </authorList>
    </citation>
    <scope>NUCLEOTIDE SEQUENCE [LARGE SCALE GENOMIC DNA]</scope>
    <source>
        <strain evidence="2 3">HW T5.17</strain>
    </source>
</reference>
<dbReference type="AlphaFoldDB" id="A0A964E3Y6"/>
<keyword evidence="3" id="KW-1185">Reference proteome</keyword>
<dbReference type="EMBL" id="JAESVA010000003">
    <property type="protein sequence ID" value="MCB8880891.1"/>
    <property type="molecule type" value="Genomic_DNA"/>
</dbReference>
<dbReference type="SUPFAM" id="SSF51294">
    <property type="entry name" value="Hedgehog/intein (Hint) domain"/>
    <property type="match status" value="1"/>
</dbReference>
<evidence type="ECO:0000313" key="2">
    <source>
        <dbReference type="EMBL" id="MCB8880891.1"/>
    </source>
</evidence>
<dbReference type="Proteomes" id="UP000721844">
    <property type="component" value="Unassembled WGS sequence"/>
</dbReference>
<name>A0A964E3Y6_9PROT</name>
<dbReference type="InterPro" id="IPR028992">
    <property type="entry name" value="Hedgehog/Intein_dom"/>
</dbReference>
<dbReference type="RefSeq" id="WP_227307539.1">
    <property type="nucleotide sequence ID" value="NZ_JAESVA010000003.1"/>
</dbReference>
<comment type="caution">
    <text evidence="2">The sequence shown here is derived from an EMBL/GenBank/DDBJ whole genome shotgun (WGS) entry which is preliminary data.</text>
</comment>
<feature type="domain" description="Hedgehog/Intein (Hint)" evidence="1">
    <location>
        <begin position="449"/>
        <end position="582"/>
    </location>
</feature>
<evidence type="ECO:0000259" key="1">
    <source>
        <dbReference type="Pfam" id="PF13403"/>
    </source>
</evidence>
<dbReference type="InterPro" id="IPR036844">
    <property type="entry name" value="Hint_dom_sf"/>
</dbReference>
<accession>A0A964E3Y6</accession>
<sequence length="645" mass="63225">MSGTISTAITRSVTLTTSPTTVTAAGSVVTTSGDAIIGPAGTVPVSGWSIVNAGTITASGPGANGIDLAAAGSIANSGVIAGYNNGITVTGGKASVTNSGTIDSSPTKIVPGSPNNLYDGIYFGAGGSVTNLNAGTIYGGIGGIDIAGGLGTVNNSGLIETTTLQGNGVALESGGTVINTGTTGIYGDFSGVSVYGAAGIVTNSAVIDALGLNGYGIYLAAGGTVTNTASGSVIGSYDGIVAAGATATVSNAGYVYGSDVGVYLLAGGRITNLSGAAIVSTELGVMVNGGGTVINAGTIDAGAAGTAVSFADGRANNLTVQSGGVFIGDVIGGGGGSVLELGAEASGTTGTLSGIGGQITAFGTIAFDAGDAWQLAGSFAGFGGETITGFAAADSILLSGVTGVTASVSGSNLTLTSGGVSEVLTFTAHGAGTLHVQTVGANTTVTLLPCFVAGTGIATPYGEVAVEALRVGDAVLTVSGEVLPVTWTGAALVDCDRHGNPAAVLPVRIDAHAFGPGMPDKDLFLSPDHAVLAEGVLIPIKYLLNGLTVTQPGRAEVRYHHIELAHHDVVLAHGLPAETYLDIGDRAALGLGRTEWSDVDAVPRDVQFLRDALAFAPIRVTGTKVDRVRGILTDRARAQQLTRAA</sequence>
<protein>
    <submittedName>
        <fullName evidence="2">Hint domain-containing protein</fullName>
    </submittedName>
</protein>
<organism evidence="2 3">
    <name type="scientific">Acidisoma cellulosilyticum</name>
    <dbReference type="NCBI Taxonomy" id="2802395"/>
    <lineage>
        <taxon>Bacteria</taxon>
        <taxon>Pseudomonadati</taxon>
        <taxon>Pseudomonadota</taxon>
        <taxon>Alphaproteobacteria</taxon>
        <taxon>Acetobacterales</taxon>
        <taxon>Acidocellaceae</taxon>
        <taxon>Acidisoma</taxon>
    </lineage>
</organism>
<gene>
    <name evidence="2" type="ORF">ACELLULO517_11655</name>
</gene>